<dbReference type="Pfam" id="PF13407">
    <property type="entry name" value="Peripla_BP_4"/>
    <property type="match status" value="1"/>
</dbReference>
<proteinExistence type="predicted"/>
<evidence type="ECO:0000313" key="5">
    <source>
        <dbReference type="EMBL" id="GAA3774086.1"/>
    </source>
</evidence>
<feature type="signal peptide" evidence="3">
    <location>
        <begin position="1"/>
        <end position="20"/>
    </location>
</feature>
<gene>
    <name evidence="5" type="ORF">GCM10022240_27370</name>
</gene>
<dbReference type="Proteomes" id="UP001500540">
    <property type="component" value="Unassembled WGS sequence"/>
</dbReference>
<dbReference type="InterPro" id="IPR028082">
    <property type="entry name" value="Peripla_BP_I"/>
</dbReference>
<protein>
    <submittedName>
        <fullName evidence="5">Sugar ABC transporter substrate-binding protein</fullName>
    </submittedName>
</protein>
<dbReference type="SUPFAM" id="SSF53822">
    <property type="entry name" value="Periplasmic binding protein-like I"/>
    <property type="match status" value="1"/>
</dbReference>
<dbReference type="PANTHER" id="PTHR30036:SF1">
    <property type="entry name" value="D-XYLOSE-BINDING PERIPLASMIC PROTEIN"/>
    <property type="match status" value="1"/>
</dbReference>
<dbReference type="RefSeq" id="WP_344784572.1">
    <property type="nucleotide sequence ID" value="NZ_BAABAF010000009.1"/>
</dbReference>
<comment type="caution">
    <text evidence="5">The sequence shown here is derived from an EMBL/GenBank/DDBJ whole genome shotgun (WGS) entry which is preliminary data.</text>
</comment>
<evidence type="ECO:0000313" key="6">
    <source>
        <dbReference type="Proteomes" id="UP001500540"/>
    </source>
</evidence>
<dbReference type="PROSITE" id="PS51257">
    <property type="entry name" value="PROKAR_LIPOPROTEIN"/>
    <property type="match status" value="1"/>
</dbReference>
<evidence type="ECO:0000259" key="4">
    <source>
        <dbReference type="Pfam" id="PF13407"/>
    </source>
</evidence>
<keyword evidence="6" id="KW-1185">Reference proteome</keyword>
<dbReference type="EMBL" id="BAABAF010000009">
    <property type="protein sequence ID" value="GAA3774086.1"/>
    <property type="molecule type" value="Genomic_DNA"/>
</dbReference>
<dbReference type="InterPro" id="IPR025997">
    <property type="entry name" value="SBP_2_dom"/>
</dbReference>
<dbReference type="PANTHER" id="PTHR30036">
    <property type="entry name" value="D-XYLOSE-BINDING PERIPLASMIC PROTEIN"/>
    <property type="match status" value="1"/>
</dbReference>
<evidence type="ECO:0000256" key="2">
    <source>
        <dbReference type="ARBA" id="ARBA00022729"/>
    </source>
</evidence>
<accession>A0ABP7GTQ6</accession>
<dbReference type="InterPro" id="IPR050555">
    <property type="entry name" value="Bact_Solute-Bind_Prot2"/>
</dbReference>
<organism evidence="5 6">
    <name type="scientific">Microbacterium kribbense</name>
    <dbReference type="NCBI Taxonomy" id="433645"/>
    <lineage>
        <taxon>Bacteria</taxon>
        <taxon>Bacillati</taxon>
        <taxon>Actinomycetota</taxon>
        <taxon>Actinomycetes</taxon>
        <taxon>Micrococcales</taxon>
        <taxon>Microbacteriaceae</taxon>
        <taxon>Microbacterium</taxon>
    </lineage>
</organism>
<feature type="domain" description="Periplasmic binding protein" evidence="4">
    <location>
        <begin position="54"/>
        <end position="313"/>
    </location>
</feature>
<reference evidence="6" key="1">
    <citation type="journal article" date="2019" name="Int. J. Syst. Evol. Microbiol.">
        <title>The Global Catalogue of Microorganisms (GCM) 10K type strain sequencing project: providing services to taxonomists for standard genome sequencing and annotation.</title>
        <authorList>
            <consortium name="The Broad Institute Genomics Platform"/>
            <consortium name="The Broad Institute Genome Sequencing Center for Infectious Disease"/>
            <person name="Wu L."/>
            <person name="Ma J."/>
        </authorList>
    </citation>
    <scope>NUCLEOTIDE SEQUENCE [LARGE SCALE GENOMIC DNA]</scope>
    <source>
        <strain evidence="6">JCM 16950</strain>
    </source>
</reference>
<dbReference type="Gene3D" id="3.40.50.2300">
    <property type="match status" value="2"/>
</dbReference>
<name>A0ABP7GTQ6_9MICO</name>
<comment type="subcellular location">
    <subcellularLocation>
        <location evidence="1">Cell envelope</location>
    </subcellularLocation>
</comment>
<keyword evidence="2 3" id="KW-0732">Signal</keyword>
<evidence type="ECO:0000256" key="3">
    <source>
        <dbReference type="SAM" id="SignalP"/>
    </source>
</evidence>
<feature type="chain" id="PRO_5046579118" evidence="3">
    <location>
        <begin position="21"/>
        <end position="369"/>
    </location>
</feature>
<sequence>MKITIRGPWLAAATAAIVFAGLGLTACAPESSGPGATSGPSQSSGVSTATGFKVGLLLPDETSTRYETQDRPDFKAALTQLCPQCELVYANANQDAAKQQQQAESMLTQGVKVLVVDPWDGVAAASIVDEASSQGVPVVAYDRLIKSPKLSFIISNNYEKVGELQGQALVEKLKKDGVPAGSGIVMINGASTDNNAVNIRKGALGVIEPAGYKVLSHLETWDGPTAQKFAASQIAKFGNKITAFYTANDGNAQAAISAMNAAGMKLVPTTGLDATLASVQSILAGQQYMSVYNSFNGEATKAAQVAVQLATGQTPQSTDTIDSIPAFLQQPLPVTVDTIMSTVVKDGVYKISEICTPNFAAACTAHGIK</sequence>
<evidence type="ECO:0000256" key="1">
    <source>
        <dbReference type="ARBA" id="ARBA00004196"/>
    </source>
</evidence>